<evidence type="ECO:0000259" key="3">
    <source>
        <dbReference type="Pfam" id="PF25607"/>
    </source>
</evidence>
<reference evidence="4 5" key="1">
    <citation type="journal article" date="2018" name="ISME J.">
        <title>Endosymbiont genomes yield clues of tubeworm success.</title>
        <authorList>
            <person name="Li Y."/>
            <person name="Liles M.R."/>
            <person name="Halanych K.M."/>
        </authorList>
    </citation>
    <scope>NUCLEOTIDE SEQUENCE [LARGE SCALE GENOMIC DNA]</scope>
    <source>
        <strain evidence="4">A1462</strain>
    </source>
</reference>
<feature type="region of interest" description="Disordered" evidence="1">
    <location>
        <begin position="418"/>
        <end position="451"/>
    </location>
</feature>
<comment type="caution">
    <text evidence="4">The sequence shown here is derived from an EMBL/GenBank/DDBJ whole genome shotgun (WGS) entry which is preliminary data.</text>
</comment>
<proteinExistence type="predicted"/>
<dbReference type="AlphaFoldDB" id="A0A370DRV9"/>
<dbReference type="Pfam" id="PF25607">
    <property type="entry name" value="DUF7939"/>
    <property type="match status" value="1"/>
</dbReference>
<protein>
    <submittedName>
        <fullName evidence="4">Protein BatD</fullName>
    </submittedName>
</protein>
<dbReference type="Pfam" id="PF13584">
    <property type="entry name" value="BatD"/>
    <property type="match status" value="1"/>
</dbReference>
<gene>
    <name evidence="4" type="ORF">DIZ78_04615</name>
</gene>
<dbReference type="InterPro" id="IPR057699">
    <property type="entry name" value="DUF7939"/>
</dbReference>
<keyword evidence="5" id="KW-1185">Reference proteome</keyword>
<dbReference type="EMBL" id="QFXE01000005">
    <property type="protein sequence ID" value="RDH87828.1"/>
    <property type="molecule type" value="Genomic_DNA"/>
</dbReference>
<evidence type="ECO:0000313" key="5">
    <source>
        <dbReference type="Proteomes" id="UP000254771"/>
    </source>
</evidence>
<feature type="transmembrane region" description="Helical" evidence="2">
    <location>
        <begin position="457"/>
        <end position="476"/>
    </location>
</feature>
<organism evidence="4 5">
    <name type="scientific">endosymbiont of Escarpia spicata</name>
    <dbReference type="NCBI Taxonomy" id="2200908"/>
    <lineage>
        <taxon>Bacteria</taxon>
        <taxon>Pseudomonadati</taxon>
        <taxon>Pseudomonadota</taxon>
        <taxon>Gammaproteobacteria</taxon>
        <taxon>sulfur-oxidizing symbionts</taxon>
    </lineage>
</organism>
<evidence type="ECO:0000313" key="4">
    <source>
        <dbReference type="EMBL" id="RDH87828.1"/>
    </source>
</evidence>
<accession>A0A370DRV9</accession>
<dbReference type="PANTHER" id="PTHR40940:SF1">
    <property type="entry name" value="PROTEIN BATD"/>
    <property type="match status" value="1"/>
</dbReference>
<keyword evidence="2" id="KW-1133">Transmembrane helix</keyword>
<dbReference type="InterPro" id="IPR025738">
    <property type="entry name" value="BatD"/>
</dbReference>
<feature type="domain" description="DUF7939" evidence="3">
    <location>
        <begin position="506"/>
        <end position="574"/>
    </location>
</feature>
<dbReference type="PANTHER" id="PTHR40940">
    <property type="entry name" value="PROTEIN BATD-RELATED"/>
    <property type="match status" value="1"/>
</dbReference>
<sequence length="605" mass="66850">MRAARHLSCESSTNAFEIMMQFPLFLRYPLYRFVILTLLLLAGSSSALGEVSARLSRSAISADETVSLTIQIKGENEAKPDLSVLDAQFEILGRSQQQSISVINGNVSRSRGLNLTLLPNTTGTLEIPPIPVGNENTAPLRLQVSEGTGESNGVPGSDVFIELELSETSAYLQQEIVLTLRLFMGEGVRGEQLSDPKPNLPDTVIQRISETQYKTQRAGENYQVVERRYAVFAYQSGQLRLDGVRFSGRGGRRGGSIYDLLNSPFSNQKVDRQIYRAVSDAVNIDIKPIPANFNPRHWLPARNLQLVETGLALNNQQIAGKPLTRTIMLLADGLTSAQLPAIDMNLPEGVKQYPDRPEMKDNLSGAGITGSRQNKVTLVAANPGDYELPAIEIPWWNTETDRMETARLPARNIEVLGGTASIPPPLPKRTGSSATAGETAPEAVSLPATPESTDNPLTHWLIWVLALGWITTLVVWRMSRHRSKQQAAAPAAIDPAEAVRRHSIEQAIETLEGAYHEQDREAARDAWLRWGELRWPEKAPSNLNRLSHRCPKRVAEAILALDLTFYSQDERSDWVKFNPGVLRKKIVLSTNMIRGQQTALTPLNP</sequence>
<evidence type="ECO:0000256" key="1">
    <source>
        <dbReference type="SAM" id="MobiDB-lite"/>
    </source>
</evidence>
<dbReference type="Proteomes" id="UP000254771">
    <property type="component" value="Unassembled WGS sequence"/>
</dbReference>
<name>A0A370DRV9_9GAMM</name>
<keyword evidence="2" id="KW-0812">Transmembrane</keyword>
<evidence type="ECO:0000256" key="2">
    <source>
        <dbReference type="SAM" id="Phobius"/>
    </source>
</evidence>
<keyword evidence="2" id="KW-0472">Membrane</keyword>